<dbReference type="EMBL" id="JADMLG010000013">
    <property type="protein sequence ID" value="MBH0780012.1"/>
    <property type="molecule type" value="Genomic_DNA"/>
</dbReference>
<protein>
    <recommendedName>
        <fullName evidence="5">NERD domain-containing protein</fullName>
    </recommendedName>
</protein>
<proteinExistence type="predicted"/>
<feature type="compositionally biased region" description="Basic and acidic residues" evidence="1">
    <location>
        <begin position="652"/>
        <end position="662"/>
    </location>
</feature>
<evidence type="ECO:0008006" key="5">
    <source>
        <dbReference type="Google" id="ProtNLM"/>
    </source>
</evidence>
<keyword evidence="4" id="KW-1185">Reference proteome</keyword>
<feature type="compositionally biased region" description="Basic and acidic residues" evidence="1">
    <location>
        <begin position="408"/>
        <end position="420"/>
    </location>
</feature>
<feature type="region of interest" description="Disordered" evidence="1">
    <location>
        <begin position="362"/>
        <end position="384"/>
    </location>
</feature>
<dbReference type="Proteomes" id="UP000655751">
    <property type="component" value="Unassembled WGS sequence"/>
</dbReference>
<evidence type="ECO:0000256" key="1">
    <source>
        <dbReference type="SAM" id="MobiDB-lite"/>
    </source>
</evidence>
<feature type="region of interest" description="Disordered" evidence="1">
    <location>
        <begin position="408"/>
        <end position="497"/>
    </location>
</feature>
<feature type="compositionally biased region" description="Low complexity" evidence="1">
    <location>
        <begin position="668"/>
        <end position="679"/>
    </location>
</feature>
<gene>
    <name evidence="3" type="ORF">IT779_27445</name>
</gene>
<comment type="caution">
    <text evidence="3">The sequence shown here is derived from an EMBL/GenBank/DDBJ whole genome shotgun (WGS) entry which is preliminary data.</text>
</comment>
<feature type="compositionally biased region" description="Low complexity" evidence="1">
    <location>
        <begin position="539"/>
        <end position="552"/>
    </location>
</feature>
<feature type="region of interest" description="Disordered" evidence="1">
    <location>
        <begin position="651"/>
        <end position="679"/>
    </location>
</feature>
<feature type="region of interest" description="Disordered" evidence="1">
    <location>
        <begin position="208"/>
        <end position="237"/>
    </location>
</feature>
<keyword evidence="2" id="KW-0812">Transmembrane</keyword>
<feature type="compositionally biased region" description="Basic and acidic residues" evidence="1">
    <location>
        <begin position="375"/>
        <end position="384"/>
    </location>
</feature>
<dbReference type="AlphaFoldDB" id="A0A931IE49"/>
<feature type="transmembrane region" description="Helical" evidence="2">
    <location>
        <begin position="627"/>
        <end position="651"/>
    </location>
</feature>
<evidence type="ECO:0000256" key="2">
    <source>
        <dbReference type="SAM" id="Phobius"/>
    </source>
</evidence>
<feature type="compositionally biased region" description="Acidic residues" evidence="1">
    <location>
        <begin position="527"/>
        <end position="538"/>
    </location>
</feature>
<keyword evidence="2" id="KW-1133">Transmembrane helix</keyword>
<accession>A0A931IE49</accession>
<feature type="region of interest" description="Disordered" evidence="1">
    <location>
        <begin position="526"/>
        <end position="599"/>
    </location>
</feature>
<dbReference type="RefSeq" id="WP_196152323.1">
    <property type="nucleotide sequence ID" value="NZ_JADMLG010000013.1"/>
</dbReference>
<reference evidence="3" key="1">
    <citation type="submission" date="2020-11" db="EMBL/GenBank/DDBJ databases">
        <title>Nocardia NEAU-351.nov., a novel actinomycete isolated from the cow dung.</title>
        <authorList>
            <person name="Zhang X."/>
        </authorList>
    </citation>
    <scope>NUCLEOTIDE SEQUENCE</scope>
    <source>
        <strain evidence="3">NEAU-351</strain>
    </source>
</reference>
<organism evidence="3 4">
    <name type="scientific">Nocardia bovistercoris</name>
    <dbReference type="NCBI Taxonomy" id="2785916"/>
    <lineage>
        <taxon>Bacteria</taxon>
        <taxon>Bacillati</taxon>
        <taxon>Actinomycetota</taxon>
        <taxon>Actinomycetes</taxon>
        <taxon>Mycobacteriales</taxon>
        <taxon>Nocardiaceae</taxon>
        <taxon>Nocardia</taxon>
    </lineage>
</organism>
<evidence type="ECO:0000313" key="3">
    <source>
        <dbReference type="EMBL" id="MBH0780012.1"/>
    </source>
</evidence>
<feature type="compositionally biased region" description="Polar residues" evidence="1">
    <location>
        <begin position="437"/>
        <end position="450"/>
    </location>
</feature>
<evidence type="ECO:0000313" key="4">
    <source>
        <dbReference type="Proteomes" id="UP000655751"/>
    </source>
</evidence>
<sequence>MLVINERADVPRSEQRVLDWMRTWTGQYIIVGLAISGCSVSERESDDDAPEADLVVITPRAVVVIEVRGTVPDATDGVLSVRENGRWRLSGFDGDPIHVRDNDNNVFDKVTDTVVDLKELLRKHQPDAYVDGLIVVVPPWESTVTLEVESRQDGCGVVLGSTPGELRAWLYRTSNRKLLWTAETVHALLADLALDHLLTVEDILAEGFPSATGRRPKPRATPEAAANESVAYPDHLSRPMLRRAAQADADAPDSEADLLAAPESSVSASLADAMIADATSARGRAEVEAVERPQAATGYRGVRLERLYPREVVDQRAAEFAEKVSGHSPTVGARVQVSATPELEGFSVRAAAVAPALVEHGSVPYGESSDAGDSSGDHDARMPRMSADDPVRQVLNYTMLPPDSLVRVESHGARSSELREGGGPVPPTIDPYPELPVSQNDPSPTRTPDSGGQRPQHYPLHRPDHEPPWIAPDEGVDPPGAATPGYVRPPWIQPDDEAAQPVRSDLGADRIAVRGGAPALTVVDAPEFPDEDLDDPDPDAVLPPASASPAAFTDRWSSWVDHRPAPSIPLRRQPPRAATSIEPQRRHAMPEPTKSPVGVPEWMTTLRERVPAKLPKVSGDGKLPQQLGAVLVIATAVGAVWLLVSTGTASYRDMEEQRRSPESSEVAPQGVGQVQQTPVSTPPVCFPLLTEC</sequence>
<name>A0A931IE49_9NOCA</name>
<feature type="compositionally biased region" description="Pro residues" evidence="1">
    <location>
        <begin position="424"/>
        <end position="434"/>
    </location>
</feature>
<keyword evidence="2" id="KW-0472">Membrane</keyword>